<organism evidence="2">
    <name type="scientific">viral metagenome</name>
    <dbReference type="NCBI Taxonomy" id="1070528"/>
    <lineage>
        <taxon>unclassified sequences</taxon>
        <taxon>metagenomes</taxon>
        <taxon>organismal metagenomes</taxon>
    </lineage>
</organism>
<reference evidence="2" key="1">
    <citation type="journal article" date="2020" name="Nature">
        <title>Giant virus diversity and host interactions through global metagenomics.</title>
        <authorList>
            <person name="Schulz F."/>
            <person name="Roux S."/>
            <person name="Paez-Espino D."/>
            <person name="Jungbluth S."/>
            <person name="Walsh D.A."/>
            <person name="Denef V.J."/>
            <person name="McMahon K.D."/>
            <person name="Konstantinidis K.T."/>
            <person name="Eloe-Fadrosh E.A."/>
            <person name="Kyrpides N.C."/>
            <person name="Woyke T."/>
        </authorList>
    </citation>
    <scope>NUCLEOTIDE SEQUENCE</scope>
    <source>
        <strain evidence="2">GVMAG-S-1035124-57</strain>
    </source>
</reference>
<accession>A0A6C0M362</accession>
<protein>
    <submittedName>
        <fullName evidence="2">Uncharacterized protein</fullName>
    </submittedName>
</protein>
<keyword evidence="1" id="KW-0472">Membrane</keyword>
<proteinExistence type="predicted"/>
<name>A0A6C0M362_9ZZZZ</name>
<evidence type="ECO:0000313" key="2">
    <source>
        <dbReference type="EMBL" id="QHU36264.1"/>
    </source>
</evidence>
<dbReference type="EMBL" id="MN740633">
    <property type="protein sequence ID" value="QHU36264.1"/>
    <property type="molecule type" value="Genomic_DNA"/>
</dbReference>
<keyword evidence="1" id="KW-0812">Transmembrane</keyword>
<sequence>MFLIYFVAPPKNGESDFPKTRLGVFGTSNILFFIFGSFLGPKGAFWTVAPPENGESDFPKTRIGVFGTSAQIFSDRCTP</sequence>
<feature type="transmembrane region" description="Helical" evidence="1">
    <location>
        <begin position="20"/>
        <end position="39"/>
    </location>
</feature>
<keyword evidence="1" id="KW-1133">Transmembrane helix</keyword>
<evidence type="ECO:0000256" key="1">
    <source>
        <dbReference type="SAM" id="Phobius"/>
    </source>
</evidence>
<dbReference type="AlphaFoldDB" id="A0A6C0M362"/>